<evidence type="ECO:0000259" key="3">
    <source>
        <dbReference type="PROSITE" id="PS51396"/>
    </source>
</evidence>
<dbReference type="Pfam" id="PF08324">
    <property type="entry name" value="PUL"/>
    <property type="match status" value="1"/>
</dbReference>
<dbReference type="AlphaFoldDB" id="A0A9W8CMY0"/>
<dbReference type="InterPro" id="IPR011989">
    <property type="entry name" value="ARM-like"/>
</dbReference>
<dbReference type="EMBL" id="JANBOI010004088">
    <property type="protein sequence ID" value="KAJ1717986.1"/>
    <property type="molecule type" value="Genomic_DNA"/>
</dbReference>
<accession>A0A9W8CMY0</accession>
<reference evidence="4" key="1">
    <citation type="submission" date="2022-07" db="EMBL/GenBank/DDBJ databases">
        <title>Phylogenomic reconstructions and comparative analyses of Kickxellomycotina fungi.</title>
        <authorList>
            <person name="Reynolds N.K."/>
            <person name="Stajich J.E."/>
            <person name="Barry K."/>
            <person name="Grigoriev I.V."/>
            <person name="Crous P."/>
            <person name="Smith M.E."/>
        </authorList>
    </citation>
    <scope>NUCLEOTIDE SEQUENCE</scope>
    <source>
        <strain evidence="4">BCRC 34381</strain>
    </source>
</reference>
<keyword evidence="5" id="KW-1185">Reference proteome</keyword>
<dbReference type="Gene3D" id="1.25.10.10">
    <property type="entry name" value="Leucine-rich Repeat Variant"/>
    <property type="match status" value="1"/>
</dbReference>
<protein>
    <submittedName>
        <fullName evidence="4">WD repeat protein Lub1</fullName>
    </submittedName>
</protein>
<feature type="domain" description="PUL" evidence="3">
    <location>
        <begin position="76"/>
        <end position="343"/>
    </location>
</feature>
<dbReference type="InterPro" id="IPR013535">
    <property type="entry name" value="PUL_dom"/>
</dbReference>
<evidence type="ECO:0000313" key="5">
    <source>
        <dbReference type="Proteomes" id="UP001143981"/>
    </source>
</evidence>
<dbReference type="Proteomes" id="UP001143981">
    <property type="component" value="Unassembled WGS sequence"/>
</dbReference>
<feature type="region of interest" description="Disordered" evidence="1">
    <location>
        <begin position="30"/>
        <end position="57"/>
    </location>
</feature>
<feature type="non-terminal residue" evidence="4">
    <location>
        <position position="343"/>
    </location>
</feature>
<feature type="domain" description="PFU" evidence="2">
    <location>
        <begin position="1"/>
        <end position="30"/>
    </location>
</feature>
<comment type="caution">
    <text evidence="4">The sequence shown here is derived from an EMBL/GenBank/DDBJ whole genome shotgun (WGS) entry which is preliminary data.</text>
</comment>
<evidence type="ECO:0000313" key="4">
    <source>
        <dbReference type="EMBL" id="KAJ1717986.1"/>
    </source>
</evidence>
<name>A0A9W8CMY0_9FUNG</name>
<sequence>RNELSLDHLDTVANFIVKNADGVQLGYDQGQTHADPFTGGNRYVPGQSAGGSGGETASIDPFTSGSRYVPADRVSGFVPPSAVVVNRKGNGAAIVAKLAEFNEQLAQDADTASVAVDQKDMQLIGELAGLGGPAAVPVSEAAYGALLRVVRGWPAAKRFPALDMLRLAVADSPIPARHHANGGSDLVACVGEASGLFGLTAGAGHEVNAMMGARALANACATTEGANAVWAARKVVLAGLEGAWSAVANKNLVTALSTVYLNLAILAAKQGDDDDGLEILSEAGRFLGSTDNPDAQLRLVNVFGVLATRFQLCKDSARVLGDEVIVVLGIQGKTDAVKQAARD</sequence>
<dbReference type="OrthoDB" id="10265988at2759"/>
<evidence type="ECO:0000256" key="1">
    <source>
        <dbReference type="SAM" id="MobiDB-lite"/>
    </source>
</evidence>
<proteinExistence type="predicted"/>
<dbReference type="PROSITE" id="PS51394">
    <property type="entry name" value="PFU"/>
    <property type="match status" value="1"/>
</dbReference>
<feature type="non-terminal residue" evidence="4">
    <location>
        <position position="1"/>
    </location>
</feature>
<evidence type="ECO:0000259" key="2">
    <source>
        <dbReference type="PROSITE" id="PS51394"/>
    </source>
</evidence>
<gene>
    <name evidence="4" type="primary">lub1</name>
    <name evidence="4" type="ORF">LPJ61_006977</name>
</gene>
<dbReference type="PROSITE" id="PS51396">
    <property type="entry name" value="PUL"/>
    <property type="match status" value="1"/>
</dbReference>
<organism evidence="4 5">
    <name type="scientific">Coemansia biformis</name>
    <dbReference type="NCBI Taxonomy" id="1286918"/>
    <lineage>
        <taxon>Eukaryota</taxon>
        <taxon>Fungi</taxon>
        <taxon>Fungi incertae sedis</taxon>
        <taxon>Zoopagomycota</taxon>
        <taxon>Kickxellomycotina</taxon>
        <taxon>Kickxellomycetes</taxon>
        <taxon>Kickxellales</taxon>
        <taxon>Kickxellaceae</taxon>
        <taxon>Coemansia</taxon>
    </lineage>
</organism>
<dbReference type="InterPro" id="IPR015155">
    <property type="entry name" value="PFU"/>
</dbReference>